<organism evidence="1 2">
    <name type="scientific">Streptomyces longispororuber</name>
    <dbReference type="NCBI Taxonomy" id="68230"/>
    <lineage>
        <taxon>Bacteria</taxon>
        <taxon>Bacillati</taxon>
        <taxon>Actinomycetota</taxon>
        <taxon>Actinomycetes</taxon>
        <taxon>Kitasatosporales</taxon>
        <taxon>Streptomycetaceae</taxon>
        <taxon>Streptomyces</taxon>
    </lineage>
</organism>
<dbReference type="Proteomes" id="UP000608024">
    <property type="component" value="Unassembled WGS sequence"/>
</dbReference>
<gene>
    <name evidence="1" type="ORF">GCM10018785_55900</name>
</gene>
<name>A0A919A0G0_9ACTN</name>
<dbReference type="EMBL" id="BNBT01000114">
    <property type="protein sequence ID" value="GHE80672.1"/>
    <property type="molecule type" value="Genomic_DNA"/>
</dbReference>
<evidence type="ECO:0000313" key="2">
    <source>
        <dbReference type="Proteomes" id="UP000608024"/>
    </source>
</evidence>
<dbReference type="AlphaFoldDB" id="A0A919A0G0"/>
<evidence type="ECO:0000313" key="1">
    <source>
        <dbReference type="EMBL" id="GHE80672.1"/>
    </source>
</evidence>
<reference evidence="1" key="1">
    <citation type="journal article" date="2014" name="Int. J. Syst. Evol. Microbiol.">
        <title>Complete genome sequence of Corynebacterium casei LMG S-19264T (=DSM 44701T), isolated from a smear-ripened cheese.</title>
        <authorList>
            <consortium name="US DOE Joint Genome Institute (JGI-PGF)"/>
            <person name="Walter F."/>
            <person name="Albersmeier A."/>
            <person name="Kalinowski J."/>
            <person name="Ruckert C."/>
        </authorList>
    </citation>
    <scope>NUCLEOTIDE SEQUENCE</scope>
    <source>
        <strain evidence="1">JCM 4784</strain>
    </source>
</reference>
<dbReference type="RefSeq" id="WP_190138850.1">
    <property type="nucleotide sequence ID" value="NZ_BNBT01000114.1"/>
</dbReference>
<protein>
    <submittedName>
        <fullName evidence="1">Uncharacterized protein</fullName>
    </submittedName>
</protein>
<reference evidence="1" key="2">
    <citation type="submission" date="2020-09" db="EMBL/GenBank/DDBJ databases">
        <authorList>
            <person name="Sun Q."/>
            <person name="Ohkuma M."/>
        </authorList>
    </citation>
    <scope>NUCLEOTIDE SEQUENCE</scope>
    <source>
        <strain evidence="1">JCM 4784</strain>
    </source>
</reference>
<proteinExistence type="predicted"/>
<dbReference type="PANTHER" id="PTHR34613:SF1">
    <property type="entry name" value="SLL6017 PROTEIN"/>
    <property type="match status" value="1"/>
</dbReference>
<comment type="caution">
    <text evidence="1">The sequence shown here is derived from an EMBL/GenBank/DDBJ whole genome shotgun (WGS) entry which is preliminary data.</text>
</comment>
<dbReference type="PANTHER" id="PTHR34613">
    <property type="entry name" value="SLL0800 PROTEIN"/>
    <property type="match status" value="1"/>
</dbReference>
<accession>A0A919A0G0</accession>
<keyword evidence="2" id="KW-1185">Reference proteome</keyword>
<sequence length="79" mass="8940">MAVPNSFFRSERAMKLRAEGRAQARAEVVVLILEKRGVTVPDDVRERVMGCSDLDTLDVWFSRALKAESAEELFREAGR</sequence>